<feature type="region of interest" description="Disordered" evidence="8">
    <location>
        <begin position="379"/>
        <end position="416"/>
    </location>
</feature>
<dbReference type="EMBL" id="NISI01000001">
    <property type="protein sequence ID" value="OWR05627.1"/>
    <property type="molecule type" value="Genomic_DNA"/>
</dbReference>
<feature type="compositionally biased region" description="Basic and acidic residues" evidence="8">
    <location>
        <begin position="404"/>
        <end position="416"/>
    </location>
</feature>
<evidence type="ECO:0000259" key="9">
    <source>
        <dbReference type="SMART" id="SM00244"/>
    </source>
</evidence>
<dbReference type="InterPro" id="IPR010201">
    <property type="entry name" value="HflK"/>
</dbReference>
<sequence>MSSTPHPQPRSPWAQRLLTPVARAAGRLLNNGRNDGPPDLDELWRDFNRKLSGMFGGKPSGPSNPGSGGGGSPDMKGAGIGIGLIAGVVVLGWLASGFFIVQEGQQGVITSFGKYSKTVEAGFQWRLPYPFQAHEVQPVSQLRQVEVGRSSIVSATGLRDSSMLTQDENIVDIRFTVQFTIRDLRDFLFENRDPEQAVLLAAESAVREIVGKNTMDSVLYEQRDAIAADLIKSIQAQLDRLKAGIQIKNVNVQSVQPPEQVQAAFEDAFKANANREQLKNEAQAYANDVIPRARGDSARLREQAEGYKARVIATAEGDAQRFKAVLAEYQKAPQVTRDRLYTDAMQQVFSNVSKVMVDTKSGSNMLYLPLDKLLQQNSSVTVSPPQAATTTVPEPQTLPAAADPRSRDNQRSRDGR</sequence>
<evidence type="ECO:0000313" key="10">
    <source>
        <dbReference type="EMBL" id="OWR05627.1"/>
    </source>
</evidence>
<feature type="region of interest" description="Disordered" evidence="8">
    <location>
        <begin position="54"/>
        <end position="74"/>
    </location>
</feature>
<gene>
    <name evidence="10" type="primary">hflK</name>
    <name evidence="10" type="ORF">CDO81_03980</name>
</gene>
<feature type="coiled-coil region" evidence="7">
    <location>
        <begin position="261"/>
        <end position="288"/>
    </location>
</feature>
<dbReference type="Pfam" id="PF01145">
    <property type="entry name" value="Band_7"/>
    <property type="match status" value="1"/>
</dbReference>
<dbReference type="GO" id="GO:0016020">
    <property type="term" value="C:membrane"/>
    <property type="evidence" value="ECO:0007669"/>
    <property type="project" value="UniProtKB-SubCell"/>
</dbReference>
<evidence type="ECO:0000256" key="1">
    <source>
        <dbReference type="ARBA" id="ARBA00004167"/>
    </source>
</evidence>
<keyword evidence="7" id="KW-0175">Coiled coil</keyword>
<evidence type="ECO:0000256" key="8">
    <source>
        <dbReference type="SAM" id="MobiDB-lite"/>
    </source>
</evidence>
<comment type="caution">
    <text evidence="10">The sequence shown here is derived from an EMBL/GenBank/DDBJ whole genome shotgun (WGS) entry which is preliminary data.</text>
</comment>
<dbReference type="AlphaFoldDB" id="A0A254NHH4"/>
<dbReference type="SUPFAM" id="SSF117892">
    <property type="entry name" value="Band 7/SPFH domain"/>
    <property type="match status" value="1"/>
</dbReference>
<dbReference type="PANTHER" id="PTHR43327">
    <property type="entry name" value="STOMATIN-LIKE PROTEIN 2, MITOCHONDRIAL"/>
    <property type="match status" value="1"/>
</dbReference>
<comment type="subunit">
    <text evidence="6">HflC and HflK may interact to form a multimeric complex.</text>
</comment>
<keyword evidence="3 6" id="KW-0812">Transmembrane</keyword>
<dbReference type="GO" id="GO:0008233">
    <property type="term" value="F:peptidase activity"/>
    <property type="evidence" value="ECO:0007669"/>
    <property type="project" value="UniProtKB-KW"/>
</dbReference>
<comment type="similarity">
    <text evidence="2 6">Belongs to the band 7/mec-2 family. HflK subfamily.</text>
</comment>
<keyword evidence="5 6" id="KW-0472">Membrane</keyword>
<evidence type="ECO:0000256" key="5">
    <source>
        <dbReference type="ARBA" id="ARBA00023136"/>
    </source>
</evidence>
<feature type="transmembrane region" description="Helical" evidence="6">
    <location>
        <begin position="80"/>
        <end position="101"/>
    </location>
</feature>
<dbReference type="SMART" id="SM00244">
    <property type="entry name" value="PHB"/>
    <property type="match status" value="1"/>
</dbReference>
<dbReference type="InterPro" id="IPR050710">
    <property type="entry name" value="Band7/mec-2_domain"/>
</dbReference>
<reference evidence="10 11" key="1">
    <citation type="journal article" date="2007" name="Int. J. Syst. Evol. Microbiol.">
        <title>Description of Pelomonas aquatica sp. nov. and Pelomonas puraquae sp. nov., isolated from industrial and haemodialysis water.</title>
        <authorList>
            <person name="Gomila M."/>
            <person name="Bowien B."/>
            <person name="Falsen E."/>
            <person name="Moore E.R."/>
            <person name="Lalucat J."/>
        </authorList>
    </citation>
    <scope>NUCLEOTIDE SEQUENCE [LARGE SCALE GENOMIC DNA]</scope>
    <source>
        <strain evidence="10 11">CCUG 52769</strain>
    </source>
</reference>
<dbReference type="OrthoDB" id="9779595at2"/>
<keyword evidence="10" id="KW-0378">Hydrolase</keyword>
<name>A0A254NHH4_9BURK</name>
<evidence type="ECO:0000313" key="11">
    <source>
        <dbReference type="Proteomes" id="UP000197446"/>
    </source>
</evidence>
<dbReference type="NCBIfam" id="TIGR01933">
    <property type="entry name" value="hflK"/>
    <property type="match status" value="1"/>
</dbReference>
<feature type="compositionally biased region" description="Polar residues" evidence="8">
    <location>
        <begin position="379"/>
        <end position="394"/>
    </location>
</feature>
<organism evidence="10 11">
    <name type="scientific">Roseateles puraquae</name>
    <dbReference type="NCBI Taxonomy" id="431059"/>
    <lineage>
        <taxon>Bacteria</taxon>
        <taxon>Pseudomonadati</taxon>
        <taxon>Pseudomonadota</taxon>
        <taxon>Betaproteobacteria</taxon>
        <taxon>Burkholderiales</taxon>
        <taxon>Sphaerotilaceae</taxon>
        <taxon>Roseateles</taxon>
    </lineage>
</organism>
<dbReference type="RefSeq" id="WP_088481835.1">
    <property type="nucleotide sequence ID" value="NZ_JBCNLH010000002.1"/>
</dbReference>
<evidence type="ECO:0000256" key="7">
    <source>
        <dbReference type="SAM" id="Coils"/>
    </source>
</evidence>
<feature type="domain" description="Band 7" evidence="9">
    <location>
        <begin position="96"/>
        <end position="269"/>
    </location>
</feature>
<keyword evidence="11" id="KW-1185">Reference proteome</keyword>
<comment type="function">
    <text evidence="6">HflC and HflK could encode or regulate a protease.</text>
</comment>
<dbReference type="PANTHER" id="PTHR43327:SF2">
    <property type="entry name" value="MODULATOR OF FTSH PROTEASE HFLK"/>
    <property type="match status" value="1"/>
</dbReference>
<comment type="subcellular location">
    <subcellularLocation>
        <location evidence="1">Membrane</location>
        <topology evidence="1">Single-pass membrane protein</topology>
    </subcellularLocation>
</comment>
<dbReference type="Gene3D" id="3.30.479.30">
    <property type="entry name" value="Band 7 domain"/>
    <property type="match status" value="1"/>
</dbReference>
<dbReference type="Pfam" id="PF12221">
    <property type="entry name" value="HflK_N"/>
    <property type="match status" value="1"/>
</dbReference>
<keyword evidence="4 6" id="KW-1133">Transmembrane helix</keyword>
<evidence type="ECO:0000256" key="2">
    <source>
        <dbReference type="ARBA" id="ARBA00006971"/>
    </source>
</evidence>
<dbReference type="InterPro" id="IPR020980">
    <property type="entry name" value="Membrane_HflK_N"/>
</dbReference>
<evidence type="ECO:0000256" key="4">
    <source>
        <dbReference type="ARBA" id="ARBA00022989"/>
    </source>
</evidence>
<evidence type="ECO:0000256" key="6">
    <source>
        <dbReference type="RuleBase" id="RU364113"/>
    </source>
</evidence>
<dbReference type="InterPro" id="IPR001107">
    <property type="entry name" value="Band_7"/>
</dbReference>
<evidence type="ECO:0000256" key="3">
    <source>
        <dbReference type="ARBA" id="ARBA00022692"/>
    </source>
</evidence>
<dbReference type="CDD" id="cd03404">
    <property type="entry name" value="SPFH_HflK"/>
    <property type="match status" value="1"/>
</dbReference>
<dbReference type="InterPro" id="IPR036013">
    <property type="entry name" value="Band_7/SPFH_dom_sf"/>
</dbReference>
<accession>A0A254NHH4</accession>
<keyword evidence="10" id="KW-0645">Protease</keyword>
<dbReference type="GO" id="GO:0006508">
    <property type="term" value="P:proteolysis"/>
    <property type="evidence" value="ECO:0007669"/>
    <property type="project" value="UniProtKB-KW"/>
</dbReference>
<protein>
    <recommendedName>
        <fullName evidence="6">Protein HflK</fullName>
    </recommendedName>
</protein>
<dbReference type="Proteomes" id="UP000197446">
    <property type="component" value="Unassembled WGS sequence"/>
</dbReference>
<proteinExistence type="inferred from homology"/>